<sequence length="576" mass="64204">MDGKPEHVAMEAVSRVPWAIIYKGKRPGSSVVDRTAEPKGGVIREGGGHRWYRFVAGVDRSGGEGEIAPYENLYLCPSPGRTDVSVFPRDALGCYRVDDGEGRDLYVEFSVHKCGNGRRGRGIRTSRLWPGRLLRRVLWDPFLPHGYPDSVPPDYFAFQFWDTVQGFCSYVRGMLTSHALMKGVGVGVDDGSTALGAVFVFLMRDISGMISGVAFASLQGTKFDSRPKHWRLFADTMNNVGLFIDLVAPQLIHAAPERGGSLGGHRTVFLVMLSLARICFAIVGVAGGASRSALTYHFSRNGNNAADIAAKEGSQETLASLAGMLTGYWLLKFLDGLGTAIRLRAQWLAFTVLTVLHMFANFRAVRALELNTLNEESMRFAWRAFIRRSKVATPAEYAKYELSFPAYFVDSLKDGWLSQEKVKVDVDFGCPLTDLFDGGDHSMSWDLSDPINENFFINVSLTETGARIHVSLRGGLSEEDRLRAFIQAESIKEQLSSRQQKLDKETVYDVLEQTKGFFETDGDHRISPGYLTSDWTRFFRQLKKAGWDVSSVHLTDKGFRSDICYHTEQDEDLSSE</sequence>
<evidence type="ECO:0000313" key="8">
    <source>
        <dbReference type="EMBL" id="WZN60472.1"/>
    </source>
</evidence>
<evidence type="ECO:0000259" key="6">
    <source>
        <dbReference type="Pfam" id="PF04884"/>
    </source>
</evidence>
<dbReference type="Pfam" id="PF24160">
    <property type="entry name" value="UVB_sens_C"/>
    <property type="match status" value="1"/>
</dbReference>
<accession>A0AAX4P2I5</accession>
<dbReference type="InterPro" id="IPR006968">
    <property type="entry name" value="RUS_fam"/>
</dbReference>
<organism evidence="8 9">
    <name type="scientific">Chloropicon roscoffensis</name>
    <dbReference type="NCBI Taxonomy" id="1461544"/>
    <lineage>
        <taxon>Eukaryota</taxon>
        <taxon>Viridiplantae</taxon>
        <taxon>Chlorophyta</taxon>
        <taxon>Chloropicophyceae</taxon>
        <taxon>Chloropicales</taxon>
        <taxon>Chloropicaceae</taxon>
        <taxon>Chloropicon</taxon>
    </lineage>
</organism>
<dbReference type="AlphaFoldDB" id="A0AAX4P2I5"/>
<keyword evidence="5" id="KW-0472">Membrane</keyword>
<dbReference type="InterPro" id="IPR054549">
    <property type="entry name" value="UVB_sens_RUS_dom"/>
</dbReference>
<evidence type="ECO:0000313" key="9">
    <source>
        <dbReference type="Proteomes" id="UP001472866"/>
    </source>
</evidence>
<dbReference type="Pfam" id="PF04884">
    <property type="entry name" value="UVB_sens_prot"/>
    <property type="match status" value="1"/>
</dbReference>
<reference evidence="8 9" key="1">
    <citation type="submission" date="2024-03" db="EMBL/GenBank/DDBJ databases">
        <title>Complete genome sequence of the green alga Chloropicon roscoffensis RCC1871.</title>
        <authorList>
            <person name="Lemieux C."/>
            <person name="Pombert J.-F."/>
            <person name="Otis C."/>
            <person name="Turmel M."/>
        </authorList>
    </citation>
    <scope>NUCLEOTIDE SEQUENCE [LARGE SCALE GENOMIC DNA]</scope>
    <source>
        <strain evidence="8 9">RCC1871</strain>
    </source>
</reference>
<evidence type="ECO:0000256" key="1">
    <source>
        <dbReference type="ARBA" id="ARBA00004370"/>
    </source>
</evidence>
<dbReference type="EMBL" id="CP151503">
    <property type="protein sequence ID" value="WZN60472.1"/>
    <property type="molecule type" value="Genomic_DNA"/>
</dbReference>
<keyword evidence="9" id="KW-1185">Reference proteome</keyword>
<dbReference type="PANTHER" id="PTHR12770:SF31">
    <property type="entry name" value="RUS FAMILY MEMBER 1"/>
    <property type="match status" value="1"/>
</dbReference>
<dbReference type="GO" id="GO:0016020">
    <property type="term" value="C:membrane"/>
    <property type="evidence" value="ECO:0007669"/>
    <property type="project" value="UniProtKB-SubCell"/>
</dbReference>
<evidence type="ECO:0000259" key="7">
    <source>
        <dbReference type="Pfam" id="PF24160"/>
    </source>
</evidence>
<keyword evidence="4" id="KW-1133">Transmembrane helix</keyword>
<feature type="domain" description="Protein root UVB sensitive/RUS" evidence="6">
    <location>
        <begin position="135"/>
        <end position="388"/>
    </location>
</feature>
<dbReference type="Proteomes" id="UP001472866">
    <property type="component" value="Chromosome 03"/>
</dbReference>
<gene>
    <name evidence="8" type="ORF">HKI87_03g20040</name>
</gene>
<feature type="domain" description="Root UVB sensitive protein C-terminal" evidence="7">
    <location>
        <begin position="422"/>
        <end position="555"/>
    </location>
</feature>
<keyword evidence="3" id="KW-0812">Transmembrane</keyword>
<dbReference type="PANTHER" id="PTHR12770">
    <property type="entry name" value="RUS1 FAMILY PROTEIN C16ORF58"/>
    <property type="match status" value="1"/>
</dbReference>
<protein>
    <submittedName>
        <fullName evidence="8">Root UVB sensitive protein</fullName>
    </submittedName>
</protein>
<evidence type="ECO:0000256" key="3">
    <source>
        <dbReference type="ARBA" id="ARBA00022692"/>
    </source>
</evidence>
<dbReference type="InterPro" id="IPR055412">
    <property type="entry name" value="UVB_sens_C"/>
</dbReference>
<comment type="subcellular location">
    <subcellularLocation>
        <location evidence="1">Membrane</location>
    </subcellularLocation>
</comment>
<name>A0AAX4P2I5_9CHLO</name>
<comment type="similarity">
    <text evidence="2">Belongs to the RUS1 family.</text>
</comment>
<evidence type="ECO:0000256" key="4">
    <source>
        <dbReference type="ARBA" id="ARBA00022989"/>
    </source>
</evidence>
<evidence type="ECO:0000256" key="2">
    <source>
        <dbReference type="ARBA" id="ARBA00007558"/>
    </source>
</evidence>
<proteinExistence type="inferred from homology"/>
<evidence type="ECO:0000256" key="5">
    <source>
        <dbReference type="ARBA" id="ARBA00023136"/>
    </source>
</evidence>